<evidence type="ECO:0000313" key="9">
    <source>
        <dbReference type="EMBL" id="KAJ6248225.1"/>
    </source>
</evidence>
<dbReference type="SMART" id="SM00275">
    <property type="entry name" value="G_alpha"/>
    <property type="match status" value="1"/>
</dbReference>
<keyword evidence="4 6" id="KW-0342">GTP-binding</keyword>
<evidence type="ECO:0000256" key="7">
    <source>
        <dbReference type="PIRSR" id="PIRSR601019-2"/>
    </source>
</evidence>
<keyword evidence="3 7" id="KW-0460">Magnesium</keyword>
<dbReference type="GO" id="GO:0003924">
    <property type="term" value="F:GTPase activity"/>
    <property type="evidence" value="ECO:0007669"/>
    <property type="project" value="InterPro"/>
</dbReference>
<comment type="caution">
    <text evidence="8">The sequence shown here is derived from an EMBL/GenBank/DDBJ whole genome shotgun (WGS) entry which is preliminary data.</text>
</comment>
<dbReference type="Gene3D" id="3.40.50.300">
    <property type="entry name" value="P-loop containing nucleotide triphosphate hydrolases"/>
    <property type="match status" value="1"/>
</dbReference>
<dbReference type="GO" id="GO:0031683">
    <property type="term" value="F:G-protein beta/gamma-subunit complex binding"/>
    <property type="evidence" value="ECO:0007669"/>
    <property type="project" value="InterPro"/>
</dbReference>
<protein>
    <submittedName>
        <fullName evidence="8">Guanine nucleotide-binding protein g(O) subunit alpha</fullName>
    </submittedName>
</protein>
<dbReference type="SUPFAM" id="SSF47895">
    <property type="entry name" value="Transducin (alpha subunit), insertion domain"/>
    <property type="match status" value="1"/>
</dbReference>
<dbReference type="GO" id="GO:0005525">
    <property type="term" value="F:GTP binding"/>
    <property type="evidence" value="ECO:0007669"/>
    <property type="project" value="UniProtKB-KW"/>
</dbReference>
<dbReference type="InterPro" id="IPR001019">
    <property type="entry name" value="Gprotein_alpha_su"/>
</dbReference>
<dbReference type="AlphaFoldDB" id="A0AAV7YW14"/>
<feature type="binding site" evidence="6">
    <location>
        <begin position="195"/>
        <end position="199"/>
    </location>
    <ligand>
        <name>GTP</name>
        <dbReference type="ChEBI" id="CHEBI:37565"/>
    </ligand>
</feature>
<name>A0AAV7YW14_9EUKA</name>
<sequence length="351" mass="40678">MGCIESSPNAGEKRANRKIDNNLKLIEMKNDSLIRILLLGPGESGKSTIFKQLKLIQDGEFQKNTLKSTAPIIRQNIINQMKVLIQQANKLLIPIQQQKAVELINKLSYLTEWEEDIIEALNLLWNDPGIQKTLTFKDLKFHIFDSVEYFFNNLKRISSQNYSPSNEDILNCRVRTVGINQAEFKIKKTSFILTDVGGQRNERKKWIHCFENVTSVLFCTSLSGYCQTLIEDNSVNRMKEAINLFTEIYQSPWFQKSSIMLFLNKKDIFEKKIKKIDLSTCFRDYSGGKNYDKAIQFIQDKFLKNCNIDKESARQVYPFVTCAVDTNNVQNVIESALDSIMRRRLKDFGMF</sequence>
<dbReference type="EMBL" id="JAOAOG010000116">
    <property type="protein sequence ID" value="KAJ6248225.1"/>
    <property type="molecule type" value="Genomic_DNA"/>
</dbReference>
<dbReference type="Pfam" id="PF00503">
    <property type="entry name" value="G-alpha"/>
    <property type="match status" value="1"/>
</dbReference>
<evidence type="ECO:0000256" key="6">
    <source>
        <dbReference type="PIRSR" id="PIRSR601019-1"/>
    </source>
</evidence>
<keyword evidence="5" id="KW-0807">Transducer</keyword>
<dbReference type="SUPFAM" id="SSF52540">
    <property type="entry name" value="P-loop containing nucleoside triphosphate hydrolases"/>
    <property type="match status" value="1"/>
</dbReference>
<keyword evidence="1 7" id="KW-0479">Metal-binding</keyword>
<dbReference type="PANTHER" id="PTHR10218">
    <property type="entry name" value="GTP-BINDING PROTEIN ALPHA SUBUNIT"/>
    <property type="match status" value="1"/>
</dbReference>
<dbReference type="InterPro" id="IPR027417">
    <property type="entry name" value="P-loop_NTPase"/>
</dbReference>
<reference evidence="9" key="1">
    <citation type="submission" date="2022-08" db="EMBL/GenBank/DDBJ databases">
        <title>Novel sulfate-reducing endosymbionts in the free-living metamonad Anaeramoeba.</title>
        <authorList>
            <person name="Jerlstrom-Hultqvist J."/>
            <person name="Cepicka I."/>
            <person name="Gallot-Lavallee L."/>
            <person name="Salas-Leiva D."/>
            <person name="Curtis B.A."/>
            <person name="Zahonova K."/>
            <person name="Pipaliya S."/>
            <person name="Dacks J."/>
            <person name="Roger A.J."/>
        </authorList>
    </citation>
    <scope>NUCLEOTIDE SEQUENCE</scope>
    <source>
        <strain evidence="9">Schooner1</strain>
    </source>
</reference>
<feature type="binding site" evidence="6">
    <location>
        <begin position="145"/>
        <end position="146"/>
    </location>
    <ligand>
        <name>GTP</name>
        <dbReference type="ChEBI" id="CHEBI:37565"/>
    </ligand>
</feature>
<dbReference type="PROSITE" id="PS51882">
    <property type="entry name" value="G_ALPHA"/>
    <property type="match status" value="1"/>
</dbReference>
<feature type="binding site" evidence="6">
    <location>
        <begin position="43"/>
        <end position="48"/>
    </location>
    <ligand>
        <name>GTP</name>
        <dbReference type="ChEBI" id="CHEBI:37565"/>
    </ligand>
</feature>
<dbReference type="Gene3D" id="1.10.400.10">
    <property type="entry name" value="GI Alpha 1, domain 2-like"/>
    <property type="match status" value="1"/>
</dbReference>
<dbReference type="InterPro" id="IPR011025">
    <property type="entry name" value="GproteinA_insert"/>
</dbReference>
<gene>
    <name evidence="8" type="ORF">M0812_19974</name>
    <name evidence="9" type="ORF">M0813_17888</name>
</gene>
<keyword evidence="11" id="KW-1185">Reference proteome</keyword>
<dbReference type="FunFam" id="3.40.50.300:FF:000181">
    <property type="entry name" value="Guanine nucleotide-binding protein subunit alpha"/>
    <property type="match status" value="1"/>
</dbReference>
<feature type="binding site" evidence="6">
    <location>
        <begin position="264"/>
        <end position="267"/>
    </location>
    <ligand>
        <name>GTP</name>
        <dbReference type="ChEBI" id="CHEBI:37565"/>
    </ligand>
</feature>
<evidence type="ECO:0000313" key="8">
    <source>
        <dbReference type="EMBL" id="KAJ3433918.1"/>
    </source>
</evidence>
<feature type="binding site" evidence="6">
    <location>
        <begin position="170"/>
        <end position="176"/>
    </location>
    <ligand>
        <name>GTP</name>
        <dbReference type="ChEBI" id="CHEBI:37565"/>
    </ligand>
</feature>
<reference evidence="8" key="2">
    <citation type="submission" date="2022-08" db="EMBL/GenBank/DDBJ databases">
        <title>Novel sulphate-reducing endosymbionts in the free-living metamonad Anaeramoeba.</title>
        <authorList>
            <person name="Jerlstrom-Hultqvist J."/>
            <person name="Cepicka I."/>
            <person name="Gallot-Lavallee L."/>
            <person name="Salas-Leiva D."/>
            <person name="Curtis B.A."/>
            <person name="Zahonova K."/>
            <person name="Pipaliya S."/>
            <person name="Dacks J."/>
            <person name="Roger A.J."/>
        </authorList>
    </citation>
    <scope>NUCLEOTIDE SEQUENCE</scope>
    <source>
        <strain evidence="8">Busselton2</strain>
    </source>
</reference>
<evidence type="ECO:0000313" key="11">
    <source>
        <dbReference type="Proteomes" id="UP001150062"/>
    </source>
</evidence>
<evidence type="ECO:0000256" key="2">
    <source>
        <dbReference type="ARBA" id="ARBA00022741"/>
    </source>
</evidence>
<dbReference type="Proteomes" id="UP001146793">
    <property type="component" value="Unassembled WGS sequence"/>
</dbReference>
<dbReference type="GO" id="GO:0007188">
    <property type="term" value="P:adenylate cyclase-modulating G protein-coupled receptor signaling pathway"/>
    <property type="evidence" value="ECO:0007669"/>
    <property type="project" value="TreeGrafter"/>
</dbReference>
<evidence type="ECO:0000313" key="10">
    <source>
        <dbReference type="Proteomes" id="UP001146793"/>
    </source>
</evidence>
<accession>A0AAV7YW14</accession>
<feature type="binding site" evidence="7">
    <location>
        <position position="47"/>
    </location>
    <ligand>
        <name>Mg(2+)</name>
        <dbReference type="ChEBI" id="CHEBI:18420"/>
    </ligand>
</feature>
<dbReference type="EMBL" id="JANTQA010000045">
    <property type="protein sequence ID" value="KAJ3433918.1"/>
    <property type="molecule type" value="Genomic_DNA"/>
</dbReference>
<dbReference type="GO" id="GO:0005834">
    <property type="term" value="C:heterotrimeric G-protein complex"/>
    <property type="evidence" value="ECO:0007669"/>
    <property type="project" value="TreeGrafter"/>
</dbReference>
<keyword evidence="2 6" id="KW-0547">Nucleotide-binding</keyword>
<evidence type="ECO:0000256" key="5">
    <source>
        <dbReference type="ARBA" id="ARBA00023224"/>
    </source>
</evidence>
<dbReference type="PRINTS" id="PR00318">
    <property type="entry name" value="GPROTEINA"/>
</dbReference>
<evidence type="ECO:0000256" key="3">
    <source>
        <dbReference type="ARBA" id="ARBA00022842"/>
    </source>
</evidence>
<evidence type="ECO:0000256" key="1">
    <source>
        <dbReference type="ARBA" id="ARBA00022723"/>
    </source>
</evidence>
<evidence type="ECO:0000256" key="4">
    <source>
        <dbReference type="ARBA" id="ARBA00023134"/>
    </source>
</evidence>
<proteinExistence type="predicted"/>
<dbReference type="GO" id="GO:0046872">
    <property type="term" value="F:metal ion binding"/>
    <property type="evidence" value="ECO:0007669"/>
    <property type="project" value="UniProtKB-KW"/>
</dbReference>
<dbReference type="CDD" id="cd00066">
    <property type="entry name" value="G-alpha"/>
    <property type="match status" value="1"/>
</dbReference>
<feature type="binding site" evidence="7">
    <location>
        <position position="176"/>
    </location>
    <ligand>
        <name>Mg(2+)</name>
        <dbReference type="ChEBI" id="CHEBI:18420"/>
    </ligand>
</feature>
<organism evidence="8 10">
    <name type="scientific">Anaeramoeba flamelloides</name>
    <dbReference type="NCBI Taxonomy" id="1746091"/>
    <lineage>
        <taxon>Eukaryota</taxon>
        <taxon>Metamonada</taxon>
        <taxon>Anaeramoebidae</taxon>
        <taxon>Anaeramoeba</taxon>
    </lineage>
</organism>
<dbReference type="PANTHER" id="PTHR10218:SF302">
    <property type="entry name" value="GUANINE NUCLEOTIDE-BINDING PROTEIN ALPHA-5 SUBUNIT"/>
    <property type="match status" value="1"/>
</dbReference>
<dbReference type="GO" id="GO:0005737">
    <property type="term" value="C:cytoplasm"/>
    <property type="evidence" value="ECO:0007669"/>
    <property type="project" value="TreeGrafter"/>
</dbReference>
<dbReference type="Proteomes" id="UP001150062">
    <property type="component" value="Unassembled WGS sequence"/>
</dbReference>
<dbReference type="GO" id="GO:0001664">
    <property type="term" value="F:G protein-coupled receptor binding"/>
    <property type="evidence" value="ECO:0007669"/>
    <property type="project" value="TreeGrafter"/>
</dbReference>
<feature type="binding site" evidence="6">
    <location>
        <position position="323"/>
    </location>
    <ligand>
        <name>GTP</name>
        <dbReference type="ChEBI" id="CHEBI:37565"/>
    </ligand>
</feature>